<dbReference type="InterPro" id="IPR048595">
    <property type="entry name" value="KCTD1-15-like_C"/>
</dbReference>
<gene>
    <name evidence="4" type="primary">LOC100898665</name>
</gene>
<reference evidence="4" key="1">
    <citation type="submission" date="2025-08" db="UniProtKB">
        <authorList>
            <consortium name="RefSeq"/>
        </authorList>
    </citation>
    <scope>IDENTIFICATION</scope>
</reference>
<protein>
    <submittedName>
        <fullName evidence="4">BTB/POZ domain-containing protein kctd15-like</fullName>
    </submittedName>
</protein>
<dbReference type="Gene3D" id="3.30.710.10">
    <property type="entry name" value="Potassium Channel Kv1.1, Chain A"/>
    <property type="match status" value="1"/>
</dbReference>
<dbReference type="CDD" id="cd18361">
    <property type="entry name" value="BTB_POZ_KCTD1-like"/>
    <property type="match status" value="1"/>
</dbReference>
<dbReference type="SMART" id="SM00225">
    <property type="entry name" value="BTB"/>
    <property type="match status" value="1"/>
</dbReference>
<dbReference type="Proteomes" id="UP000694867">
    <property type="component" value="Unplaced"/>
</dbReference>
<dbReference type="SUPFAM" id="SSF54695">
    <property type="entry name" value="POZ domain"/>
    <property type="match status" value="1"/>
</dbReference>
<accession>A0AAJ6QYZ1</accession>
<dbReference type="Pfam" id="PF02214">
    <property type="entry name" value="BTB_2"/>
    <property type="match status" value="1"/>
</dbReference>
<evidence type="ECO:0000256" key="1">
    <source>
        <dbReference type="SAM" id="MobiDB-lite"/>
    </source>
</evidence>
<evidence type="ECO:0000259" key="2">
    <source>
        <dbReference type="SMART" id="SM00225"/>
    </source>
</evidence>
<organism evidence="3 4">
    <name type="scientific">Galendromus occidentalis</name>
    <name type="common">western predatory mite</name>
    <dbReference type="NCBI Taxonomy" id="34638"/>
    <lineage>
        <taxon>Eukaryota</taxon>
        <taxon>Metazoa</taxon>
        <taxon>Ecdysozoa</taxon>
        <taxon>Arthropoda</taxon>
        <taxon>Chelicerata</taxon>
        <taxon>Arachnida</taxon>
        <taxon>Acari</taxon>
        <taxon>Parasitiformes</taxon>
        <taxon>Mesostigmata</taxon>
        <taxon>Gamasina</taxon>
        <taxon>Phytoseioidea</taxon>
        <taxon>Phytoseiidae</taxon>
        <taxon>Typhlodrominae</taxon>
        <taxon>Galendromus</taxon>
    </lineage>
</organism>
<proteinExistence type="predicted"/>
<dbReference type="AlphaFoldDB" id="A0AAJ6QYZ1"/>
<feature type="domain" description="BTB" evidence="2">
    <location>
        <begin position="143"/>
        <end position="245"/>
    </location>
</feature>
<evidence type="ECO:0000313" key="4">
    <source>
        <dbReference type="RefSeq" id="XP_003748471.1"/>
    </source>
</evidence>
<evidence type="ECO:0000313" key="3">
    <source>
        <dbReference type="Proteomes" id="UP000694867"/>
    </source>
</evidence>
<dbReference type="RefSeq" id="XP_003748471.1">
    <property type="nucleotide sequence ID" value="XM_003748423.1"/>
</dbReference>
<dbReference type="GeneID" id="100898665"/>
<name>A0AAJ6QYZ1_9ACAR</name>
<keyword evidence="3" id="KW-1185">Reference proteome</keyword>
<feature type="region of interest" description="Disordered" evidence="1">
    <location>
        <begin position="1"/>
        <end position="49"/>
    </location>
</feature>
<dbReference type="Pfam" id="PF20871">
    <property type="entry name" value="KCTD1-15_CTD"/>
    <property type="match status" value="1"/>
</dbReference>
<dbReference type="KEGG" id="goe:100898665"/>
<dbReference type="InterPro" id="IPR011333">
    <property type="entry name" value="SKP1/BTB/POZ_sf"/>
</dbReference>
<dbReference type="PANTHER" id="PTHR14499:SF67">
    <property type="entry name" value="BTB_POZ DOMAIN-CONTAINING PROTEIN TIWAZ"/>
    <property type="match status" value="1"/>
</dbReference>
<dbReference type="GO" id="GO:0051260">
    <property type="term" value="P:protein homooligomerization"/>
    <property type="evidence" value="ECO:0007669"/>
    <property type="project" value="InterPro"/>
</dbReference>
<dbReference type="InterPro" id="IPR000210">
    <property type="entry name" value="BTB/POZ_dom"/>
</dbReference>
<sequence length="394" mass="42245">MSRASSCESRGMPHHSPADSPVPSPHNLVHNGRNVVNSPIHDLSKDSTDYPTRKALRRSAASAAVTAAMAAAAAAASSQDGSRNPWMDPKILQMAAAAAAHANAQAAQVGSSGGSPPDMYSSAAQPPKISGIPCVAAASRYTAPVHIDVGGTIYTSSLETLTKYPESRLGKLFNGSIPIVLDSLKQHYFIDRDGKMFRHILNFLRTGSLVLPTDFSETALLIEEARYYDIPSLNRALQEYPAVSNGSSLKQNGTPVNPKRARLEKARLEEPKEDSYQCLSLSISPDLGERVLISGDRALMEEVFPEVLQPIESSASAATWSSQDSKQVLRFPLNGFAKLNSLQAIERLLNSGFQLISSTGGGSGVDGAQFSEHLFGRRTERGKYPVGNRGVKTE</sequence>
<dbReference type="PANTHER" id="PTHR14499">
    <property type="entry name" value="POTASSIUM CHANNEL TETRAMERIZATION DOMAIN-CONTAINING"/>
    <property type="match status" value="1"/>
</dbReference>
<dbReference type="InterPro" id="IPR003131">
    <property type="entry name" value="T1-type_BTB"/>
</dbReference>